<dbReference type="PANTHER" id="PTHR21343:SF9">
    <property type="entry name" value="LIPID II ISOGLUTAMINYL SYNTHASE (GLUTAMINE-HYDROLYZING) SUBUNIT GATD"/>
    <property type="match status" value="1"/>
</dbReference>
<reference evidence="4" key="1">
    <citation type="journal article" date="2021" name="Nat. Microbiol.">
        <title>Cocultivation of an ultrasmall environmental parasitic bacterium with lytic ability against bacteria associated with wastewater foams.</title>
        <authorList>
            <person name="Batinovic S."/>
            <person name="Rose J.J.A."/>
            <person name="Ratcliffe J."/>
            <person name="Seviour R.J."/>
            <person name="Petrovski S."/>
        </authorList>
    </citation>
    <scope>NUCLEOTIDE SEQUENCE</scope>
    <source>
        <strain evidence="4">JR1</strain>
    </source>
</reference>
<dbReference type="PANTHER" id="PTHR21343">
    <property type="entry name" value="DETHIOBIOTIN SYNTHETASE"/>
    <property type="match status" value="1"/>
</dbReference>
<dbReference type="AlphaFoldDB" id="A0A857MUQ0"/>
<evidence type="ECO:0000313" key="5">
    <source>
        <dbReference type="Proteomes" id="UP001059824"/>
    </source>
</evidence>
<dbReference type="GO" id="GO:0008360">
    <property type="term" value="P:regulation of cell shape"/>
    <property type="evidence" value="ECO:0007669"/>
    <property type="project" value="UniProtKB-KW"/>
</dbReference>
<dbReference type="KEGG" id="mama:GII36_04735"/>
<accession>A0A857MUQ0</accession>
<evidence type="ECO:0000256" key="1">
    <source>
        <dbReference type="ARBA" id="ARBA00022962"/>
    </source>
</evidence>
<name>A0A857MUQ0_9BACT</name>
<gene>
    <name evidence="2" type="primary">gatD</name>
    <name evidence="4" type="ORF">GII36_04735</name>
</gene>
<comment type="catalytic activity">
    <reaction evidence="2">
        <text>beta-D-GlcNAc-(1-&gt;4)-Mur2Ac(oyl-L-Ala-gamma-D-Glu-L-Lys-D-Ala-D-Ala)-di-trans,octa-cis-undecaprenyl diphosphate + L-glutamine + ATP + H2O = beta-D-GlcNAc-(1-&gt;4)-Mur2Ac(oyl-L-Ala-D-isoglutaminyl-L-Lys-D-Ala-D-Ala)-di-trans,octa-cis-undecaprenyl diphosphate + L-glutamate + ADP + phosphate + H(+)</text>
        <dbReference type="Rhea" id="RHEA:57928"/>
        <dbReference type="ChEBI" id="CHEBI:15377"/>
        <dbReference type="ChEBI" id="CHEBI:15378"/>
        <dbReference type="ChEBI" id="CHEBI:29985"/>
        <dbReference type="ChEBI" id="CHEBI:30616"/>
        <dbReference type="ChEBI" id="CHEBI:43474"/>
        <dbReference type="ChEBI" id="CHEBI:58359"/>
        <dbReference type="ChEBI" id="CHEBI:60033"/>
        <dbReference type="ChEBI" id="CHEBI:62233"/>
        <dbReference type="ChEBI" id="CHEBI:456216"/>
        <dbReference type="EC" id="6.3.5.13"/>
    </reaction>
</comment>
<organism evidence="4 5">
    <name type="scientific">Candidatus Mycosynbacter amalyticus</name>
    <dbReference type="NCBI Taxonomy" id="2665156"/>
    <lineage>
        <taxon>Bacteria</taxon>
        <taxon>Candidatus Saccharimonadota</taxon>
        <taxon>Candidatus Saccharimonadota incertae sedis</taxon>
        <taxon>Candidatus Mycosynbacter</taxon>
    </lineage>
</organism>
<keyword evidence="2" id="KW-0573">Peptidoglycan synthesis</keyword>
<dbReference type="InterPro" id="IPR029062">
    <property type="entry name" value="Class_I_gatase-like"/>
</dbReference>
<dbReference type="GO" id="GO:0009236">
    <property type="term" value="P:cobalamin biosynthetic process"/>
    <property type="evidence" value="ECO:0007669"/>
    <property type="project" value="InterPro"/>
</dbReference>
<dbReference type="SUPFAM" id="SSF52317">
    <property type="entry name" value="Class I glutamine amidotransferase-like"/>
    <property type="match status" value="1"/>
</dbReference>
<protein>
    <recommendedName>
        <fullName evidence="2">Lipid II isoglutaminyl synthase (glutamine-hydrolyzing) subunit GatD</fullName>
        <ecNumber evidence="2">6.3.5.13</ecNumber>
    </recommendedName>
    <alternativeName>
        <fullName evidence="2">Lipid II isoglutaminyl synthase glutaminase subunit</fullName>
        <ecNumber evidence="2">3.5.1.2</ecNumber>
    </alternativeName>
</protein>
<dbReference type="Proteomes" id="UP001059824">
    <property type="component" value="Chromosome"/>
</dbReference>
<dbReference type="Pfam" id="PF07685">
    <property type="entry name" value="GATase_3"/>
    <property type="match status" value="1"/>
</dbReference>
<sequence length="242" mass="26825">MTQPEHTLTIVQLYPDDMNIYGDWGNVLTVMKRAEWHGLSPSLINYNVGDEFPAEADIIIGGGGQDSGQLKVQADLQQIAPRLREFADADTPMLMICGLYQLFGRFFKTSKGEIIQGIDIFHAETHGGPERLIGNIVTTSEEFGEIIGYENHSGQTFIDSDMQPLGRVRQGAGNNGQDDTEGCIYRNVIGTYLHGSLLPKNPAIADGLIQEAAKKKYPDFTLNILEDRFATKAREIALKRPR</sequence>
<dbReference type="EMBL" id="CP045921">
    <property type="protein sequence ID" value="QHN43127.1"/>
    <property type="molecule type" value="Genomic_DNA"/>
</dbReference>
<dbReference type="InterPro" id="IPR043702">
    <property type="entry name" value="Lipid_II_synth_GatD"/>
</dbReference>
<feature type="domain" description="CobB/CobQ-like glutamine amidotransferase" evidence="3">
    <location>
        <begin position="10"/>
        <end position="201"/>
    </location>
</feature>
<proteinExistence type="inferred from homology"/>
<dbReference type="RefSeq" id="WP_260762991.1">
    <property type="nucleotide sequence ID" value="NZ_CP045921.1"/>
</dbReference>
<keyword evidence="5" id="KW-1185">Reference proteome</keyword>
<keyword evidence="2" id="KW-0961">Cell wall biogenesis/degradation</keyword>
<evidence type="ECO:0000256" key="2">
    <source>
        <dbReference type="HAMAP-Rule" id="MF_02213"/>
    </source>
</evidence>
<dbReference type="InterPro" id="IPR033949">
    <property type="entry name" value="CobQ_GATase1"/>
</dbReference>
<feature type="active site" evidence="2">
    <location>
        <position position="194"/>
    </location>
</feature>
<dbReference type="InterPro" id="IPR011698">
    <property type="entry name" value="GATase_3"/>
</dbReference>
<keyword evidence="2" id="KW-0378">Hydrolase</keyword>
<comment type="function">
    <text evidence="2">The lipid II isoglutaminyl synthase complex catalyzes the formation of alpha-D-isoglutamine in the cell wall lipid II stem peptide. The GatD subunit catalyzes the hydrolysis of glutamine to glutamate and ammonia. The resulting ammonia molecule is channeled to the active site of MurT.</text>
</comment>
<feature type="active site" description="Nucleophile" evidence="2">
    <location>
        <position position="97"/>
    </location>
</feature>
<comment type="subunit">
    <text evidence="2">Forms a heterodimer with MurT.</text>
</comment>
<dbReference type="EC" id="6.3.5.13" evidence="2"/>
<keyword evidence="2" id="KW-0133">Cell shape</keyword>
<dbReference type="GO" id="GO:0071555">
    <property type="term" value="P:cell wall organization"/>
    <property type="evidence" value="ECO:0007669"/>
    <property type="project" value="UniProtKB-KW"/>
</dbReference>
<comment type="catalytic activity">
    <reaction evidence="2">
        <text>L-glutamine + H2O = L-glutamate + NH4(+)</text>
        <dbReference type="Rhea" id="RHEA:15889"/>
        <dbReference type="ChEBI" id="CHEBI:15377"/>
        <dbReference type="ChEBI" id="CHEBI:28938"/>
        <dbReference type="ChEBI" id="CHEBI:29985"/>
        <dbReference type="ChEBI" id="CHEBI:58359"/>
        <dbReference type="EC" id="3.5.1.2"/>
    </reaction>
</comment>
<comment type="similarity">
    <text evidence="2">Belongs to the CobB/CobQ family. GatD subfamily.</text>
</comment>
<feature type="binding site" evidence="2">
    <location>
        <position position="131"/>
    </location>
    <ligand>
        <name>substrate</name>
    </ligand>
</feature>
<dbReference type="PROSITE" id="PS51274">
    <property type="entry name" value="GATASE_COBBQ"/>
    <property type="match status" value="1"/>
</dbReference>
<dbReference type="GO" id="GO:0009252">
    <property type="term" value="P:peptidoglycan biosynthetic process"/>
    <property type="evidence" value="ECO:0007669"/>
    <property type="project" value="UniProtKB-UniRule"/>
</dbReference>
<evidence type="ECO:0000313" key="4">
    <source>
        <dbReference type="EMBL" id="QHN43127.1"/>
    </source>
</evidence>
<dbReference type="UniPathway" id="UPA00219"/>
<comment type="pathway">
    <text evidence="2">Cell wall biogenesis; peptidoglycan biosynthesis.</text>
</comment>
<dbReference type="GO" id="GO:0140282">
    <property type="term" value="F:carbon-nitrogen ligase activity on lipid II"/>
    <property type="evidence" value="ECO:0007669"/>
    <property type="project" value="UniProtKB-UniRule"/>
</dbReference>
<dbReference type="EC" id="3.5.1.2" evidence="2"/>
<dbReference type="HAMAP" id="MF_02213">
    <property type="entry name" value="Lipid_II_synth_GatD"/>
    <property type="match status" value="1"/>
</dbReference>
<dbReference type="CDD" id="cd01750">
    <property type="entry name" value="GATase1_CobQ"/>
    <property type="match status" value="1"/>
</dbReference>
<keyword evidence="2" id="KW-0436">Ligase</keyword>
<evidence type="ECO:0000259" key="3">
    <source>
        <dbReference type="Pfam" id="PF07685"/>
    </source>
</evidence>
<keyword evidence="1 2" id="KW-0315">Glutamine amidotransferase</keyword>
<dbReference type="GO" id="GO:0004359">
    <property type="term" value="F:glutaminase activity"/>
    <property type="evidence" value="ECO:0007669"/>
    <property type="project" value="UniProtKB-UniRule"/>
</dbReference>